<dbReference type="AlphaFoldDB" id="A0AAF0W1J8"/>
<organism evidence="2 3">
    <name type="scientific">Daucus carota subsp. sativus</name>
    <name type="common">Carrot</name>
    <dbReference type="NCBI Taxonomy" id="79200"/>
    <lineage>
        <taxon>Eukaryota</taxon>
        <taxon>Viridiplantae</taxon>
        <taxon>Streptophyta</taxon>
        <taxon>Embryophyta</taxon>
        <taxon>Tracheophyta</taxon>
        <taxon>Spermatophyta</taxon>
        <taxon>Magnoliopsida</taxon>
        <taxon>eudicotyledons</taxon>
        <taxon>Gunneridae</taxon>
        <taxon>Pentapetalae</taxon>
        <taxon>asterids</taxon>
        <taxon>campanulids</taxon>
        <taxon>Apiales</taxon>
        <taxon>Apiaceae</taxon>
        <taxon>Apioideae</taxon>
        <taxon>Scandiceae</taxon>
        <taxon>Daucinae</taxon>
        <taxon>Daucus</taxon>
        <taxon>Daucus sect. Daucus</taxon>
    </lineage>
</organism>
<protein>
    <submittedName>
        <fullName evidence="2">Uncharacterized protein</fullName>
    </submittedName>
</protein>
<proteinExistence type="predicted"/>
<feature type="compositionally biased region" description="Acidic residues" evidence="1">
    <location>
        <begin position="53"/>
        <end position="66"/>
    </location>
</feature>
<evidence type="ECO:0000313" key="2">
    <source>
        <dbReference type="EMBL" id="WOG81574.1"/>
    </source>
</evidence>
<feature type="region of interest" description="Disordered" evidence="1">
    <location>
        <begin position="23"/>
        <end position="82"/>
    </location>
</feature>
<gene>
    <name evidence="2" type="ORF">DCAR_0100725</name>
</gene>
<name>A0AAF0W1J8_DAUCS</name>
<evidence type="ECO:0000313" key="3">
    <source>
        <dbReference type="Proteomes" id="UP000077755"/>
    </source>
</evidence>
<accession>A0AAF0W1J8</accession>
<reference evidence="2" key="1">
    <citation type="journal article" date="2016" name="Nat. Genet.">
        <title>A high-quality carrot genome assembly provides new insights into carotenoid accumulation and asterid genome evolution.</title>
        <authorList>
            <person name="Iorizzo M."/>
            <person name="Ellison S."/>
            <person name="Senalik D."/>
            <person name="Zeng P."/>
            <person name="Satapoomin P."/>
            <person name="Huang J."/>
            <person name="Bowman M."/>
            <person name="Iovene M."/>
            <person name="Sanseverino W."/>
            <person name="Cavagnaro P."/>
            <person name="Yildiz M."/>
            <person name="Macko-Podgorni A."/>
            <person name="Moranska E."/>
            <person name="Grzebelus E."/>
            <person name="Grzebelus D."/>
            <person name="Ashrafi H."/>
            <person name="Zheng Z."/>
            <person name="Cheng S."/>
            <person name="Spooner D."/>
            <person name="Van Deynze A."/>
            <person name="Simon P."/>
        </authorList>
    </citation>
    <scope>NUCLEOTIDE SEQUENCE</scope>
    <source>
        <tissue evidence="2">Leaf</tissue>
    </source>
</reference>
<keyword evidence="3" id="KW-1185">Reference proteome</keyword>
<sequence>MKEKYDVLIANDASMAQGWIVGGGDDEEELSQDSNITSEEIGTEVTRRNVRELDEEDFESEDETNDNENLTFDFKDYDQQGW</sequence>
<feature type="compositionally biased region" description="Basic and acidic residues" evidence="1">
    <location>
        <begin position="73"/>
        <end position="82"/>
    </location>
</feature>
<reference evidence="2" key="2">
    <citation type="submission" date="2022-03" db="EMBL/GenBank/DDBJ databases">
        <title>Draft title - Genomic analysis of global carrot germplasm unveils the trajectory of domestication and the origin of high carotenoid orange carrot.</title>
        <authorList>
            <person name="Iorizzo M."/>
            <person name="Ellison S."/>
            <person name="Senalik D."/>
            <person name="Macko-Podgorni A."/>
            <person name="Grzebelus D."/>
            <person name="Bostan H."/>
            <person name="Rolling W."/>
            <person name="Curaba J."/>
            <person name="Simon P."/>
        </authorList>
    </citation>
    <scope>NUCLEOTIDE SEQUENCE</scope>
    <source>
        <tissue evidence="2">Leaf</tissue>
    </source>
</reference>
<evidence type="ECO:0000256" key="1">
    <source>
        <dbReference type="SAM" id="MobiDB-lite"/>
    </source>
</evidence>
<dbReference type="Proteomes" id="UP000077755">
    <property type="component" value="Chromosome 1"/>
</dbReference>
<dbReference type="EMBL" id="CP093343">
    <property type="protein sequence ID" value="WOG81574.1"/>
    <property type="molecule type" value="Genomic_DNA"/>
</dbReference>